<comment type="caution">
    <text evidence="2">The sequence shown here is derived from an EMBL/GenBank/DDBJ whole genome shotgun (WGS) entry which is preliminary data.</text>
</comment>
<dbReference type="InterPro" id="IPR041588">
    <property type="entry name" value="Integrase_H2C2"/>
</dbReference>
<dbReference type="AlphaFoldDB" id="A0A392PJM7"/>
<name>A0A392PJM7_9FABA</name>
<reference evidence="2 3" key="1">
    <citation type="journal article" date="2018" name="Front. Plant Sci.">
        <title>Red Clover (Trifolium pratense) and Zigzag Clover (T. medium) - A Picture of Genomic Similarities and Differences.</title>
        <authorList>
            <person name="Dluhosova J."/>
            <person name="Istvanek J."/>
            <person name="Nedelnik J."/>
            <person name="Repkova J."/>
        </authorList>
    </citation>
    <scope>NUCLEOTIDE SEQUENCE [LARGE SCALE GENOMIC DNA]</scope>
    <source>
        <strain evidence="3">cv. 10/8</strain>
        <tissue evidence="2">Leaf</tissue>
    </source>
</reference>
<dbReference type="SUPFAM" id="SSF53098">
    <property type="entry name" value="Ribonuclease H-like"/>
    <property type="match status" value="1"/>
</dbReference>
<feature type="non-terminal residue" evidence="2">
    <location>
        <position position="1"/>
    </location>
</feature>
<dbReference type="InterPro" id="IPR052160">
    <property type="entry name" value="Gypsy_RT_Integrase-like"/>
</dbReference>
<dbReference type="Gene3D" id="3.30.420.10">
    <property type="entry name" value="Ribonuclease H-like superfamily/Ribonuclease H"/>
    <property type="match status" value="1"/>
</dbReference>
<dbReference type="Pfam" id="PF17921">
    <property type="entry name" value="Integrase_H2C2"/>
    <property type="match status" value="1"/>
</dbReference>
<organism evidence="2 3">
    <name type="scientific">Trifolium medium</name>
    <dbReference type="NCBI Taxonomy" id="97028"/>
    <lineage>
        <taxon>Eukaryota</taxon>
        <taxon>Viridiplantae</taxon>
        <taxon>Streptophyta</taxon>
        <taxon>Embryophyta</taxon>
        <taxon>Tracheophyta</taxon>
        <taxon>Spermatophyta</taxon>
        <taxon>Magnoliopsida</taxon>
        <taxon>eudicotyledons</taxon>
        <taxon>Gunneridae</taxon>
        <taxon>Pentapetalae</taxon>
        <taxon>rosids</taxon>
        <taxon>fabids</taxon>
        <taxon>Fabales</taxon>
        <taxon>Fabaceae</taxon>
        <taxon>Papilionoideae</taxon>
        <taxon>50 kb inversion clade</taxon>
        <taxon>NPAAA clade</taxon>
        <taxon>Hologalegina</taxon>
        <taxon>IRL clade</taxon>
        <taxon>Trifolieae</taxon>
        <taxon>Trifolium</taxon>
    </lineage>
</organism>
<dbReference type="InterPro" id="IPR036397">
    <property type="entry name" value="RNaseH_sf"/>
</dbReference>
<protein>
    <submittedName>
        <fullName evidence="2">Gypsy retrotransposon integrase-like protein</fullName>
    </submittedName>
</protein>
<accession>A0A392PJM7</accession>
<sequence length="130" mass="14967">EVHEGACGSHIGGRDLAAKVLRAGYYWPTMKEDCVDYVKRCDKCQRFSNLHQTPLEHLSSVVSPWPFFKWGVDILGPFPEATGQVNFLVVAMDYFTKWIEVEPVATITAERIRKFYWKKIIAGLVSRQCW</sequence>
<feature type="domain" description="Integrase zinc-binding" evidence="1">
    <location>
        <begin position="1"/>
        <end position="47"/>
    </location>
</feature>
<dbReference type="InterPro" id="IPR012337">
    <property type="entry name" value="RNaseH-like_sf"/>
</dbReference>
<keyword evidence="3" id="KW-1185">Reference proteome</keyword>
<proteinExistence type="predicted"/>
<dbReference type="Gene3D" id="1.10.340.70">
    <property type="match status" value="1"/>
</dbReference>
<evidence type="ECO:0000259" key="1">
    <source>
        <dbReference type="Pfam" id="PF17921"/>
    </source>
</evidence>
<dbReference type="EMBL" id="LXQA010080450">
    <property type="protein sequence ID" value="MCI11506.1"/>
    <property type="molecule type" value="Genomic_DNA"/>
</dbReference>
<dbReference type="GO" id="GO:0003676">
    <property type="term" value="F:nucleic acid binding"/>
    <property type="evidence" value="ECO:0007669"/>
    <property type="project" value="InterPro"/>
</dbReference>
<evidence type="ECO:0000313" key="2">
    <source>
        <dbReference type="EMBL" id="MCI11506.1"/>
    </source>
</evidence>
<dbReference type="Proteomes" id="UP000265520">
    <property type="component" value="Unassembled WGS sequence"/>
</dbReference>
<dbReference type="PANTHER" id="PTHR47266">
    <property type="entry name" value="ENDONUCLEASE-RELATED"/>
    <property type="match status" value="1"/>
</dbReference>
<evidence type="ECO:0000313" key="3">
    <source>
        <dbReference type="Proteomes" id="UP000265520"/>
    </source>
</evidence>